<dbReference type="Proteomes" id="UP000266067">
    <property type="component" value="Unassembled WGS sequence"/>
</dbReference>
<keyword evidence="1" id="KW-0812">Transmembrane</keyword>
<evidence type="ECO:0000313" key="2">
    <source>
        <dbReference type="EMBL" id="RIV32860.1"/>
    </source>
</evidence>
<dbReference type="InterPro" id="IPR045749">
    <property type="entry name" value="DUF6090"/>
</dbReference>
<gene>
    <name evidence="2" type="ORF">D2V08_10545</name>
</gene>
<dbReference type="OrthoDB" id="821805at2"/>
<organism evidence="2 3">
    <name type="scientific">Flagellimonas lutimaris</name>
    <dbReference type="NCBI Taxonomy" id="475082"/>
    <lineage>
        <taxon>Bacteria</taxon>
        <taxon>Pseudomonadati</taxon>
        <taxon>Bacteroidota</taxon>
        <taxon>Flavobacteriia</taxon>
        <taxon>Flavobacteriales</taxon>
        <taxon>Flavobacteriaceae</taxon>
        <taxon>Flagellimonas</taxon>
    </lineage>
</organism>
<sequence length="251" mass="29173">MIKFYRKIRRQLLSENKIRKYLLYAIGEIILVVIGILIALQINNWNTERKNEEIKKSYYVQILQDLEKDELLMNKGNVLIDSFFVRLAAYQKNFRENELSLWEASTEIGKVFSTENAHGWNFETNTNTITTLINTGDIKLFPTEIRNKILDFKYKQSGLIDYTKSQNLVISNASIITQKLYGGSDMPTRIGNQPKILAYFGDDKIALKSLLELEAILYEQSQLLKNGMDRNKELIQDIQVLKTALHKELEE</sequence>
<evidence type="ECO:0000313" key="3">
    <source>
        <dbReference type="Proteomes" id="UP000266067"/>
    </source>
</evidence>
<evidence type="ECO:0000256" key="1">
    <source>
        <dbReference type="SAM" id="Phobius"/>
    </source>
</evidence>
<dbReference type="EMBL" id="QXFH01000072">
    <property type="protein sequence ID" value="RIV32860.1"/>
    <property type="molecule type" value="Genomic_DNA"/>
</dbReference>
<keyword evidence="3" id="KW-1185">Reference proteome</keyword>
<accession>A0A3A1N831</accession>
<protein>
    <submittedName>
        <fullName evidence="2">Uncharacterized protein</fullName>
    </submittedName>
</protein>
<dbReference type="AlphaFoldDB" id="A0A3A1N831"/>
<dbReference type="Pfam" id="PF19578">
    <property type="entry name" value="DUF6090"/>
    <property type="match status" value="1"/>
</dbReference>
<keyword evidence="1" id="KW-1133">Transmembrane helix</keyword>
<proteinExistence type="predicted"/>
<name>A0A3A1N831_9FLAO</name>
<comment type="caution">
    <text evidence="2">The sequence shown here is derived from an EMBL/GenBank/DDBJ whole genome shotgun (WGS) entry which is preliminary data.</text>
</comment>
<reference evidence="2 3" key="1">
    <citation type="submission" date="2018-08" db="EMBL/GenBank/DDBJ databases">
        <title>Proposal of Muricauda 72 sp.nov. and Muricauda NH166 sp.nov., isolated from seawater.</title>
        <authorList>
            <person name="Cheng H."/>
            <person name="Wu Y.-H."/>
            <person name="Guo L.-L."/>
            <person name="Xu X.-W."/>
        </authorList>
    </citation>
    <scope>NUCLEOTIDE SEQUENCE [LARGE SCALE GENOMIC DNA]</scope>
    <source>
        <strain evidence="2 3">KCTC 22173</strain>
    </source>
</reference>
<feature type="transmembrane region" description="Helical" evidence="1">
    <location>
        <begin position="21"/>
        <end position="42"/>
    </location>
</feature>
<dbReference type="RefSeq" id="WP_119608126.1">
    <property type="nucleotide sequence ID" value="NZ_QXFH01000072.1"/>
</dbReference>
<keyword evidence="1" id="KW-0472">Membrane</keyword>